<accession>M8AUB4</accession>
<name>M8AUB4_TRIUA</name>
<sequence>MRVDPAAAGDEGIGRSSRHGRFVCQGEGRRGNHSSVSVQTIIAGDGPGDDSVLLHEREPGVFDADGETGNSRITNNTSK</sequence>
<feature type="region of interest" description="Disordered" evidence="1">
    <location>
        <begin position="1"/>
        <end position="79"/>
    </location>
</feature>
<dbReference type="EMBL" id="KD001618">
    <property type="protein sequence ID" value="EMS68835.1"/>
    <property type="molecule type" value="Genomic_DNA"/>
</dbReference>
<reference evidence="2" key="1">
    <citation type="journal article" date="2013" name="Nature">
        <title>Draft genome of the wheat A-genome progenitor Triticum urartu.</title>
        <authorList>
            <person name="Ling H.Q."/>
            <person name="Zhao S."/>
            <person name="Liu D."/>
            <person name="Wang J."/>
            <person name="Sun H."/>
            <person name="Zhang C."/>
            <person name="Fan H."/>
            <person name="Li D."/>
            <person name="Dong L."/>
            <person name="Tao Y."/>
            <person name="Gao C."/>
            <person name="Wu H."/>
            <person name="Li Y."/>
            <person name="Cui Y."/>
            <person name="Guo X."/>
            <person name="Zheng S."/>
            <person name="Wang B."/>
            <person name="Yu K."/>
            <person name="Liang Q."/>
            <person name="Yang W."/>
            <person name="Lou X."/>
            <person name="Chen J."/>
            <person name="Feng M."/>
            <person name="Jian J."/>
            <person name="Zhang X."/>
            <person name="Luo G."/>
            <person name="Jiang Y."/>
            <person name="Liu J."/>
            <person name="Wang Z."/>
            <person name="Sha Y."/>
            <person name="Zhang B."/>
            <person name="Wu H."/>
            <person name="Tang D."/>
            <person name="Shen Q."/>
            <person name="Xue P."/>
            <person name="Zou S."/>
            <person name="Wang X."/>
            <person name="Liu X."/>
            <person name="Wang F."/>
            <person name="Yang Y."/>
            <person name="An X."/>
            <person name="Dong Z."/>
            <person name="Zhang K."/>
            <person name="Zhang X."/>
            <person name="Luo M.C."/>
            <person name="Dvorak J."/>
            <person name="Tong Y."/>
            <person name="Wang J."/>
            <person name="Yang H."/>
            <person name="Li Z."/>
            <person name="Wang D."/>
            <person name="Zhang A."/>
            <person name="Wang J."/>
        </authorList>
    </citation>
    <scope>NUCLEOTIDE SEQUENCE</scope>
</reference>
<evidence type="ECO:0000313" key="2">
    <source>
        <dbReference type="EMBL" id="EMS68835.1"/>
    </source>
</evidence>
<dbReference type="AlphaFoldDB" id="M8AUB4"/>
<evidence type="ECO:0000256" key="1">
    <source>
        <dbReference type="SAM" id="MobiDB-lite"/>
    </source>
</evidence>
<organism evidence="2">
    <name type="scientific">Triticum urartu</name>
    <name type="common">Red wild einkorn</name>
    <name type="synonym">Crithodium urartu</name>
    <dbReference type="NCBI Taxonomy" id="4572"/>
    <lineage>
        <taxon>Eukaryota</taxon>
        <taxon>Viridiplantae</taxon>
        <taxon>Streptophyta</taxon>
        <taxon>Embryophyta</taxon>
        <taxon>Tracheophyta</taxon>
        <taxon>Spermatophyta</taxon>
        <taxon>Magnoliopsida</taxon>
        <taxon>Liliopsida</taxon>
        <taxon>Poales</taxon>
        <taxon>Poaceae</taxon>
        <taxon>BOP clade</taxon>
        <taxon>Pooideae</taxon>
        <taxon>Triticodae</taxon>
        <taxon>Triticeae</taxon>
        <taxon>Triticinae</taxon>
        <taxon>Triticum</taxon>
    </lineage>
</organism>
<protein>
    <submittedName>
        <fullName evidence="2">Uncharacterized protein</fullName>
    </submittedName>
</protein>
<feature type="compositionally biased region" description="Polar residues" evidence="1">
    <location>
        <begin position="68"/>
        <end position="79"/>
    </location>
</feature>
<gene>
    <name evidence="2" type="ORF">TRIUR3_33862</name>
</gene>
<proteinExistence type="predicted"/>